<keyword evidence="4" id="KW-0442">Lipid degradation</keyword>
<protein>
    <submittedName>
        <fullName evidence="15">3-hydroxyacyl-CoA dehydrogenase</fullName>
    </submittedName>
</protein>
<evidence type="ECO:0000256" key="1">
    <source>
        <dbReference type="ARBA" id="ARBA00004275"/>
    </source>
</evidence>
<dbReference type="GO" id="GO:0006635">
    <property type="term" value="P:fatty acid beta-oxidation"/>
    <property type="evidence" value="ECO:0007669"/>
    <property type="project" value="UniProtKB-UniPathway"/>
</dbReference>
<organism evidence="15 16">
    <name type="scientific">Aureimonas ureilytica</name>
    <dbReference type="NCBI Taxonomy" id="401562"/>
    <lineage>
        <taxon>Bacteria</taxon>
        <taxon>Pseudomonadati</taxon>
        <taxon>Pseudomonadota</taxon>
        <taxon>Alphaproteobacteria</taxon>
        <taxon>Hyphomicrobiales</taxon>
        <taxon>Aurantimonadaceae</taxon>
        <taxon>Aureimonas</taxon>
    </lineage>
</organism>
<dbReference type="InterPro" id="IPR006108">
    <property type="entry name" value="3HC_DH_C"/>
</dbReference>
<dbReference type="FunFam" id="3.40.50.720:FF:000009">
    <property type="entry name" value="Fatty oxidation complex, alpha subunit"/>
    <property type="match status" value="1"/>
</dbReference>
<sequence>MVLSIERIGRIGLVTIDNPPVNALSRAVRSALLDAAEALDADAEVDCVVLTCAGRTFVAGADVTEFDLPPAEPHLPDVLARIECAEKPWVAAIHGSALGGGLELALACRFRLASPTASFGLPEVTIGLIPGAGGTVRLPRLVPVAEAVALATTGKPIPATKAVEIGLVDTLIEGELQEGAAAFLAERLQLPAPLSERAPNAVPPGFWDEVETRVTKSARGETAPPAALASLRLAVEVDFEEAMAFERETFLKLRNSLEADALRYVTFAERAAARPAVLKQAEPMTIRTAGVVGGGTMGAGIAAALRDAGIEVILIERDEAALERGLDNIRSIFEGQAERGRLAPEAASERIAGVSGSTDFASLSDVDLAVEAVFEDLTVKRAVFAALDAATRPDAILATNTSYLDPRLIAEPVADASRFVGLHFFSPAHVMRLLEIVPLPETSARTLATSFALGARLKKISVQAGICDGFIGNRILKRYRAAAEDLLRRGCGVAEVDAAMRAFGFAMGPFEAQDMGGLDIAFLQREGARARGEPVADALADLLVRAGRNGRKTGGGWYDYRPGDRQPHPSAGVAALIAPHIHAETFPSDIAAHLVAEMAREGAAILTEGIAGRPEDVDLVEVHGYGFPRRKGGPLFLSARTAA</sequence>
<dbReference type="Gene3D" id="3.90.226.10">
    <property type="entry name" value="2-enoyl-CoA Hydratase, Chain A, domain 1"/>
    <property type="match status" value="1"/>
</dbReference>
<proteinExistence type="predicted"/>
<name>A0A175R9R7_9HYPH</name>
<dbReference type="Proteomes" id="UP000078272">
    <property type="component" value="Unassembled WGS sequence"/>
</dbReference>
<dbReference type="GO" id="GO:0004300">
    <property type="term" value="F:enoyl-CoA hydratase activity"/>
    <property type="evidence" value="ECO:0007669"/>
    <property type="project" value="UniProtKB-ARBA"/>
</dbReference>
<evidence type="ECO:0000256" key="12">
    <source>
        <dbReference type="ARBA" id="ARBA00049556"/>
    </source>
</evidence>
<comment type="caution">
    <text evidence="15">The sequence shown here is derived from an EMBL/GenBank/DDBJ whole genome shotgun (WGS) entry which is preliminary data.</text>
</comment>
<evidence type="ECO:0000256" key="4">
    <source>
        <dbReference type="ARBA" id="ARBA00022963"/>
    </source>
</evidence>
<dbReference type="OrthoDB" id="9771883at2"/>
<comment type="pathway">
    <text evidence="2">Lipid metabolism; fatty acid beta-oxidation.</text>
</comment>
<evidence type="ECO:0000256" key="9">
    <source>
        <dbReference type="ARBA" id="ARBA00023235"/>
    </source>
</evidence>
<keyword evidence="10" id="KW-0456">Lyase</keyword>
<dbReference type="SUPFAM" id="SSF52096">
    <property type="entry name" value="ClpP/crotonase"/>
    <property type="match status" value="1"/>
</dbReference>
<evidence type="ECO:0000256" key="6">
    <source>
        <dbReference type="ARBA" id="ARBA00023027"/>
    </source>
</evidence>
<gene>
    <name evidence="15" type="ORF">NS226_08055</name>
</gene>
<dbReference type="Pfam" id="PF02737">
    <property type="entry name" value="3HCDH_N"/>
    <property type="match status" value="1"/>
</dbReference>
<dbReference type="PANTHER" id="PTHR23309">
    <property type="entry name" value="3-HYDROXYACYL-COA DEHYROGENASE"/>
    <property type="match status" value="1"/>
</dbReference>
<evidence type="ECO:0000313" key="16">
    <source>
        <dbReference type="Proteomes" id="UP000078272"/>
    </source>
</evidence>
<dbReference type="RefSeq" id="WP_058634546.1">
    <property type="nucleotide sequence ID" value="NZ_LDPZ01000016.1"/>
</dbReference>
<accession>A0A175R9R7</accession>
<comment type="catalytic activity">
    <reaction evidence="12">
        <text>a (3S)-3-hydroxyacyl-CoA + NAD(+) = a 3-oxoacyl-CoA + NADH + H(+)</text>
        <dbReference type="Rhea" id="RHEA:22432"/>
        <dbReference type="ChEBI" id="CHEBI:15378"/>
        <dbReference type="ChEBI" id="CHEBI:57318"/>
        <dbReference type="ChEBI" id="CHEBI:57540"/>
        <dbReference type="ChEBI" id="CHEBI:57945"/>
        <dbReference type="ChEBI" id="CHEBI:90726"/>
        <dbReference type="EC" id="1.1.1.35"/>
    </reaction>
</comment>
<evidence type="ECO:0000313" key="15">
    <source>
        <dbReference type="EMBL" id="KTQ96315.1"/>
    </source>
</evidence>
<dbReference type="InterPro" id="IPR001753">
    <property type="entry name" value="Enoyl-CoA_hydra/iso"/>
</dbReference>
<dbReference type="EMBL" id="LDPZ01000016">
    <property type="protein sequence ID" value="KTQ96315.1"/>
    <property type="molecule type" value="Genomic_DNA"/>
</dbReference>
<evidence type="ECO:0000256" key="10">
    <source>
        <dbReference type="ARBA" id="ARBA00023239"/>
    </source>
</evidence>
<dbReference type="UniPathway" id="UPA00659"/>
<feature type="domain" description="3-hydroxyacyl-CoA dehydrogenase C-terminal" evidence="13">
    <location>
        <begin position="469"/>
        <end position="560"/>
    </location>
</feature>
<keyword evidence="11" id="KW-0511">Multifunctional enzyme</keyword>
<dbReference type="InterPro" id="IPR029045">
    <property type="entry name" value="ClpP/crotonase-like_dom_sf"/>
</dbReference>
<reference evidence="15 16" key="1">
    <citation type="journal article" date="2016" name="Front. Microbiol.">
        <title>Genomic Resource of Rice Seed Associated Bacteria.</title>
        <authorList>
            <person name="Midha S."/>
            <person name="Bansal K."/>
            <person name="Sharma S."/>
            <person name="Kumar N."/>
            <person name="Patil P.P."/>
            <person name="Chaudhry V."/>
            <person name="Patil P.B."/>
        </authorList>
    </citation>
    <scope>NUCLEOTIDE SEQUENCE [LARGE SCALE GENOMIC DNA]</scope>
    <source>
        <strain evidence="15 16">NS226</strain>
    </source>
</reference>
<keyword evidence="7" id="KW-0443">Lipid metabolism</keyword>
<keyword evidence="8" id="KW-0576">Peroxisome</keyword>
<evidence type="ECO:0000259" key="14">
    <source>
        <dbReference type="Pfam" id="PF02737"/>
    </source>
</evidence>
<evidence type="ECO:0000256" key="3">
    <source>
        <dbReference type="ARBA" id="ARBA00022832"/>
    </source>
</evidence>
<keyword evidence="6" id="KW-0520">NAD</keyword>
<dbReference type="GO" id="GO:0003857">
    <property type="term" value="F:(3S)-3-hydroxyacyl-CoA dehydrogenase (NAD+) activity"/>
    <property type="evidence" value="ECO:0007669"/>
    <property type="project" value="UniProtKB-EC"/>
</dbReference>
<dbReference type="GO" id="GO:0070403">
    <property type="term" value="F:NAD+ binding"/>
    <property type="evidence" value="ECO:0007669"/>
    <property type="project" value="InterPro"/>
</dbReference>
<evidence type="ECO:0000256" key="2">
    <source>
        <dbReference type="ARBA" id="ARBA00005005"/>
    </source>
</evidence>
<comment type="subcellular location">
    <subcellularLocation>
        <location evidence="1">Peroxisome</location>
    </subcellularLocation>
</comment>
<keyword evidence="3" id="KW-0276">Fatty acid metabolism</keyword>
<evidence type="ECO:0000256" key="8">
    <source>
        <dbReference type="ARBA" id="ARBA00023140"/>
    </source>
</evidence>
<feature type="domain" description="3-hydroxyacyl-CoA dehydrogenase NAD binding" evidence="14">
    <location>
        <begin position="289"/>
        <end position="464"/>
    </location>
</feature>
<dbReference type="SUPFAM" id="SSF48179">
    <property type="entry name" value="6-phosphogluconate dehydrogenase C-terminal domain-like"/>
    <property type="match status" value="2"/>
</dbReference>
<dbReference type="Gene3D" id="1.10.1040.50">
    <property type="match status" value="1"/>
</dbReference>
<evidence type="ECO:0000259" key="13">
    <source>
        <dbReference type="Pfam" id="PF00725"/>
    </source>
</evidence>
<dbReference type="InterPro" id="IPR006176">
    <property type="entry name" value="3-OHacyl-CoA_DH_NAD-bd"/>
</dbReference>
<evidence type="ECO:0000256" key="5">
    <source>
        <dbReference type="ARBA" id="ARBA00023002"/>
    </source>
</evidence>
<dbReference type="Gene3D" id="3.40.50.720">
    <property type="entry name" value="NAD(P)-binding Rossmann-like Domain"/>
    <property type="match status" value="1"/>
</dbReference>
<dbReference type="Pfam" id="PF00725">
    <property type="entry name" value="3HCDH"/>
    <property type="match status" value="1"/>
</dbReference>
<evidence type="ECO:0000256" key="7">
    <source>
        <dbReference type="ARBA" id="ARBA00023098"/>
    </source>
</evidence>
<dbReference type="SUPFAM" id="SSF51735">
    <property type="entry name" value="NAD(P)-binding Rossmann-fold domains"/>
    <property type="match status" value="1"/>
</dbReference>
<dbReference type="CDD" id="cd06558">
    <property type="entry name" value="crotonase-like"/>
    <property type="match status" value="1"/>
</dbReference>
<evidence type="ECO:0000256" key="11">
    <source>
        <dbReference type="ARBA" id="ARBA00023268"/>
    </source>
</evidence>
<dbReference type="InterPro" id="IPR008927">
    <property type="entry name" value="6-PGluconate_DH-like_C_sf"/>
</dbReference>
<dbReference type="PATRIC" id="fig|401562.3.peg.954"/>
<dbReference type="InterPro" id="IPR036291">
    <property type="entry name" value="NAD(P)-bd_dom_sf"/>
</dbReference>
<dbReference type="Pfam" id="PF00378">
    <property type="entry name" value="ECH_1"/>
    <property type="match status" value="1"/>
</dbReference>
<dbReference type="GO" id="GO:0016853">
    <property type="term" value="F:isomerase activity"/>
    <property type="evidence" value="ECO:0007669"/>
    <property type="project" value="UniProtKB-KW"/>
</dbReference>
<dbReference type="AlphaFoldDB" id="A0A175R9R7"/>
<keyword evidence="9" id="KW-0413">Isomerase</keyword>
<keyword evidence="5" id="KW-0560">Oxidoreductase</keyword>